<reference evidence="5" key="1">
    <citation type="submission" date="2021-01" db="EMBL/GenBank/DDBJ databases">
        <authorList>
            <person name="Corre E."/>
            <person name="Pelletier E."/>
            <person name="Niang G."/>
            <person name="Scheremetjew M."/>
            <person name="Finn R."/>
            <person name="Kale V."/>
            <person name="Holt S."/>
            <person name="Cochrane G."/>
            <person name="Meng A."/>
            <person name="Brown T."/>
            <person name="Cohen L."/>
        </authorList>
    </citation>
    <scope>NUCLEOTIDE SEQUENCE</scope>
    <source>
        <strain evidence="5">UIO037</strain>
    </source>
</reference>
<evidence type="ECO:0000256" key="1">
    <source>
        <dbReference type="ARBA" id="ARBA00023125"/>
    </source>
</evidence>
<evidence type="ECO:0000256" key="2">
    <source>
        <dbReference type="ARBA" id="ARBA00023242"/>
    </source>
</evidence>
<name>A0A7S4M5E0_9EUKA</name>
<proteinExistence type="predicted"/>
<dbReference type="PANTHER" id="PTHR45885:SF1">
    <property type="entry name" value="CELL DIVISION CYCLE 5-LIKE PROTEIN"/>
    <property type="match status" value="1"/>
</dbReference>
<dbReference type="GO" id="GO:0005681">
    <property type="term" value="C:spliceosomal complex"/>
    <property type="evidence" value="ECO:0007669"/>
    <property type="project" value="TreeGrafter"/>
</dbReference>
<dbReference type="GO" id="GO:0000398">
    <property type="term" value="P:mRNA splicing, via spliceosome"/>
    <property type="evidence" value="ECO:0007669"/>
    <property type="project" value="InterPro"/>
</dbReference>
<dbReference type="GO" id="GO:0000974">
    <property type="term" value="C:Prp19 complex"/>
    <property type="evidence" value="ECO:0007669"/>
    <property type="project" value="InterPro"/>
</dbReference>
<dbReference type="AlphaFoldDB" id="A0A7S4M5E0"/>
<dbReference type="Pfam" id="PF11831">
    <property type="entry name" value="Myb_Cef"/>
    <property type="match status" value="1"/>
</dbReference>
<dbReference type="PANTHER" id="PTHR45885">
    <property type="entry name" value="CELL DIVISION CYCLE 5-LIKE PROTEIN"/>
    <property type="match status" value="1"/>
</dbReference>
<dbReference type="InterPro" id="IPR021786">
    <property type="entry name" value="Cdc5p/Cef1_C"/>
</dbReference>
<organism evidence="5">
    <name type="scientific">Prymnesium polylepis</name>
    <dbReference type="NCBI Taxonomy" id="72548"/>
    <lineage>
        <taxon>Eukaryota</taxon>
        <taxon>Haptista</taxon>
        <taxon>Haptophyta</taxon>
        <taxon>Prymnesiophyceae</taxon>
        <taxon>Prymnesiales</taxon>
        <taxon>Prymnesiaceae</taxon>
        <taxon>Prymnesium</taxon>
    </lineage>
</organism>
<keyword evidence="2" id="KW-0539">Nucleus</keyword>
<keyword evidence="3" id="KW-0175">Coiled coil</keyword>
<gene>
    <name evidence="5" type="ORF">CPOL0286_LOCUS4509</name>
</gene>
<dbReference type="GO" id="GO:0003677">
    <property type="term" value="F:DNA binding"/>
    <property type="evidence" value="ECO:0007669"/>
    <property type="project" value="UniProtKB-KW"/>
</dbReference>
<protein>
    <recommendedName>
        <fullName evidence="4">Pre-mRNA splicing factor component Cdc5p/Cef1 C-terminal domain-containing protein</fullName>
    </recommendedName>
</protein>
<sequence>MAAQATAEGAADQLVREEMIKMLEADASAFPVKGAPEVKKKKPLKQLPAELLAAAKEMLAAEVEALQQAVPPPSAAELEAAMEEVSTELAYVPSLQKFGLLSQASKAERLQVPQQQLQLVKNFMARDAKKAAKIEKKLDVLLGGYKKRASALAADLQEKQQLVRDKDIELNCFKQLQGHEAIALPQRLSEMQALVGEQTAREAELQAKYAELERMRLTLREQLAAKAR</sequence>
<dbReference type="EMBL" id="HBKO01009862">
    <property type="protein sequence ID" value="CAE2201270.1"/>
    <property type="molecule type" value="Transcribed_RNA"/>
</dbReference>
<evidence type="ECO:0000259" key="4">
    <source>
        <dbReference type="Pfam" id="PF11831"/>
    </source>
</evidence>
<accession>A0A7S4M5E0</accession>
<evidence type="ECO:0000256" key="3">
    <source>
        <dbReference type="SAM" id="Coils"/>
    </source>
</evidence>
<evidence type="ECO:0000313" key="5">
    <source>
        <dbReference type="EMBL" id="CAE2201270.1"/>
    </source>
</evidence>
<keyword evidence="1" id="KW-0238">DNA-binding</keyword>
<feature type="coiled-coil region" evidence="3">
    <location>
        <begin position="195"/>
        <end position="222"/>
    </location>
</feature>
<feature type="domain" description="Pre-mRNA splicing factor component Cdc5p/Cef1 C-terminal" evidence="4">
    <location>
        <begin position="8"/>
        <end position="68"/>
    </location>
</feature>
<dbReference type="InterPro" id="IPR047242">
    <property type="entry name" value="CDC5L/Cef1"/>
</dbReference>